<comment type="caution">
    <text evidence="1">The sequence shown here is derived from an EMBL/GenBank/DDBJ whole genome shotgun (WGS) entry which is preliminary data.</text>
</comment>
<evidence type="ECO:0000313" key="1">
    <source>
        <dbReference type="EMBL" id="CAI6095549.1"/>
    </source>
</evidence>
<organism evidence="1 2">
    <name type="scientific">Clonostachys chloroleuca</name>
    <dbReference type="NCBI Taxonomy" id="1926264"/>
    <lineage>
        <taxon>Eukaryota</taxon>
        <taxon>Fungi</taxon>
        <taxon>Dikarya</taxon>
        <taxon>Ascomycota</taxon>
        <taxon>Pezizomycotina</taxon>
        <taxon>Sordariomycetes</taxon>
        <taxon>Hypocreomycetidae</taxon>
        <taxon>Hypocreales</taxon>
        <taxon>Bionectriaceae</taxon>
        <taxon>Clonostachys</taxon>
    </lineage>
</organism>
<sequence length="79" mass="9295">MTSLKKITKKRDRLFAKYIRESERAFARTSEDRIKMRQHLICHRQGLAPTTGIEQPDTAHKGESEFNLGKMVFFSKWNP</sequence>
<dbReference type="Proteomes" id="UP001160390">
    <property type="component" value="Unassembled WGS sequence"/>
</dbReference>
<gene>
    <name evidence="1" type="ORF">CCHLO57077_00005170</name>
</gene>
<protein>
    <submittedName>
        <fullName evidence="1">Uncharacterized protein</fullName>
    </submittedName>
</protein>
<evidence type="ECO:0000313" key="2">
    <source>
        <dbReference type="Proteomes" id="UP001160390"/>
    </source>
</evidence>
<proteinExistence type="predicted"/>
<accession>A0AA35Q914</accession>
<reference evidence="1" key="1">
    <citation type="submission" date="2023-01" db="EMBL/GenBank/DDBJ databases">
        <authorList>
            <person name="Piombo E."/>
        </authorList>
    </citation>
    <scope>NUCLEOTIDE SEQUENCE</scope>
</reference>
<dbReference type="AlphaFoldDB" id="A0AA35Q914"/>
<name>A0AA35Q914_9HYPO</name>
<dbReference type="EMBL" id="CABFNP030001266">
    <property type="protein sequence ID" value="CAI6095549.1"/>
    <property type="molecule type" value="Genomic_DNA"/>
</dbReference>
<keyword evidence="2" id="KW-1185">Reference proteome</keyword>